<comment type="caution">
    <text evidence="1">The sequence shown here is derived from an EMBL/GenBank/DDBJ whole genome shotgun (WGS) entry which is preliminary data.</text>
</comment>
<dbReference type="EMBL" id="ACIK02000007">
    <property type="protein sequence ID" value="EEP65911.1"/>
    <property type="molecule type" value="Genomic_DNA"/>
</dbReference>
<dbReference type="Proteomes" id="UP000003529">
    <property type="component" value="Unassembled WGS sequence"/>
</dbReference>
<evidence type="ECO:0000313" key="1">
    <source>
        <dbReference type="EMBL" id="EEP65911.1"/>
    </source>
</evidence>
<dbReference type="HOGENOM" id="CLU_2025746_0_0_9"/>
<organism evidence="1 2">
    <name type="scientific">Veillonella dispar ATCC 17748</name>
    <dbReference type="NCBI Taxonomy" id="546273"/>
    <lineage>
        <taxon>Bacteria</taxon>
        <taxon>Bacillati</taxon>
        <taxon>Bacillota</taxon>
        <taxon>Negativicutes</taxon>
        <taxon>Veillonellales</taxon>
        <taxon>Veillonellaceae</taxon>
        <taxon>Veillonella</taxon>
    </lineage>
</organism>
<reference evidence="1" key="1">
    <citation type="submission" date="2009-04" db="EMBL/GenBank/DDBJ databases">
        <authorList>
            <person name="Weinstock G."/>
            <person name="Sodergren E."/>
            <person name="Clifton S."/>
            <person name="Fulton L."/>
            <person name="Fulton B."/>
            <person name="Courtney L."/>
            <person name="Fronick C."/>
            <person name="Harrison M."/>
            <person name="Strong C."/>
            <person name="Farmer C."/>
            <person name="Delahaunty K."/>
            <person name="Markovic C."/>
            <person name="Hall O."/>
            <person name="Minx P."/>
            <person name="Tomlinson C."/>
            <person name="Mitreva M."/>
            <person name="Nelson J."/>
            <person name="Hou S."/>
            <person name="Wollam A."/>
            <person name="Pepin K.H."/>
            <person name="Johnson M."/>
            <person name="Bhonagiri V."/>
            <person name="Nash W.E."/>
            <person name="Warren W."/>
            <person name="Chinwalla A."/>
            <person name="Mardis E.R."/>
            <person name="Wilson R.K."/>
        </authorList>
    </citation>
    <scope>NUCLEOTIDE SEQUENCE [LARGE SCALE GENOMIC DNA]</scope>
    <source>
        <strain evidence="1">ATCC 17748</strain>
    </source>
</reference>
<dbReference type="AlphaFoldDB" id="C4FP91"/>
<evidence type="ECO:0008006" key="3">
    <source>
        <dbReference type="Google" id="ProtNLM"/>
    </source>
</evidence>
<accession>C4FP91</accession>
<name>C4FP91_9FIRM</name>
<dbReference type="RefSeq" id="WP_005385908.1">
    <property type="nucleotide sequence ID" value="NZ_GG667604.1"/>
</dbReference>
<evidence type="ECO:0000313" key="2">
    <source>
        <dbReference type="Proteomes" id="UP000003529"/>
    </source>
</evidence>
<keyword evidence="2" id="KW-1185">Reference proteome</keyword>
<gene>
    <name evidence="1" type="ORF">VEIDISOL_00715</name>
</gene>
<protein>
    <recommendedName>
        <fullName evidence="3">Phage gp6-like head-tail connector protein</fullName>
    </recommendedName>
</protein>
<proteinExistence type="predicted"/>
<sequence length="122" mass="13886">MTTKETVLQILESWLGYDAISDINIIEYMIDAETQHILNDINQKELPSELQHVLVYRVIGSYITTNKNKLIEADGEMASSIKMGDTEVQFKGTDKASRLQELDTALSGYGRGDLACFRRLRW</sequence>